<gene>
    <name evidence="1" type="ORF">QBC47DRAFT_437460</name>
</gene>
<proteinExistence type="predicted"/>
<protein>
    <submittedName>
        <fullName evidence="1">Uncharacterized protein</fullName>
    </submittedName>
</protein>
<keyword evidence="2" id="KW-1185">Reference proteome</keyword>
<dbReference type="EMBL" id="MU839828">
    <property type="protein sequence ID" value="KAK1759563.1"/>
    <property type="molecule type" value="Genomic_DNA"/>
</dbReference>
<reference evidence="1" key="1">
    <citation type="submission" date="2023-06" db="EMBL/GenBank/DDBJ databases">
        <title>Genome-scale phylogeny and comparative genomics of the fungal order Sordariales.</title>
        <authorList>
            <consortium name="Lawrence Berkeley National Laboratory"/>
            <person name="Hensen N."/>
            <person name="Bonometti L."/>
            <person name="Westerberg I."/>
            <person name="Brannstrom I.O."/>
            <person name="Guillou S."/>
            <person name="Cros-Aarteil S."/>
            <person name="Calhoun S."/>
            <person name="Haridas S."/>
            <person name="Kuo A."/>
            <person name="Mondo S."/>
            <person name="Pangilinan J."/>
            <person name="Riley R."/>
            <person name="Labutti K."/>
            <person name="Andreopoulos B."/>
            <person name="Lipzen A."/>
            <person name="Chen C."/>
            <person name="Yanf M."/>
            <person name="Daum C."/>
            <person name="Ng V."/>
            <person name="Clum A."/>
            <person name="Steindorff A."/>
            <person name="Ohm R."/>
            <person name="Martin F."/>
            <person name="Silar P."/>
            <person name="Natvig D."/>
            <person name="Lalanne C."/>
            <person name="Gautier V."/>
            <person name="Ament-Velasquez S.L."/>
            <person name="Kruys A."/>
            <person name="Hutchinson M.I."/>
            <person name="Powell A.J."/>
            <person name="Barry K."/>
            <person name="Miller A.N."/>
            <person name="Grigoriev I.V."/>
            <person name="Debuchy R."/>
            <person name="Gladieux P."/>
            <person name="Thoren M.H."/>
            <person name="Johannesson H."/>
        </authorList>
    </citation>
    <scope>NUCLEOTIDE SEQUENCE</scope>
    <source>
        <strain evidence="1">PSN4</strain>
    </source>
</reference>
<sequence length="130" mass="14563">MSCRQSPLPEFRLPGGRGEAKAPVVNGFYYDGLRDSDNHEEYKGPPPPLNIEVRNKHGSWVRIFRAACPPPMEALLCHIARIVSLHRLTVENMAATTYNIQITLSQNLTEQEFHYIAYKMASGVVGQIAP</sequence>
<accession>A0AAJ0BJS5</accession>
<name>A0AAJ0BJS5_9PEZI</name>
<dbReference type="Proteomes" id="UP001239445">
    <property type="component" value="Unassembled WGS sequence"/>
</dbReference>
<dbReference type="AlphaFoldDB" id="A0AAJ0BJS5"/>
<evidence type="ECO:0000313" key="2">
    <source>
        <dbReference type="Proteomes" id="UP001239445"/>
    </source>
</evidence>
<comment type="caution">
    <text evidence="1">The sequence shown here is derived from an EMBL/GenBank/DDBJ whole genome shotgun (WGS) entry which is preliminary data.</text>
</comment>
<evidence type="ECO:0000313" key="1">
    <source>
        <dbReference type="EMBL" id="KAK1759563.1"/>
    </source>
</evidence>
<organism evidence="1 2">
    <name type="scientific">Echria macrotheca</name>
    <dbReference type="NCBI Taxonomy" id="438768"/>
    <lineage>
        <taxon>Eukaryota</taxon>
        <taxon>Fungi</taxon>
        <taxon>Dikarya</taxon>
        <taxon>Ascomycota</taxon>
        <taxon>Pezizomycotina</taxon>
        <taxon>Sordariomycetes</taxon>
        <taxon>Sordariomycetidae</taxon>
        <taxon>Sordariales</taxon>
        <taxon>Schizotheciaceae</taxon>
        <taxon>Echria</taxon>
    </lineage>
</organism>